<dbReference type="SUPFAM" id="SSF55874">
    <property type="entry name" value="ATPase domain of HSP90 chaperone/DNA topoisomerase II/histidine kinase"/>
    <property type="match status" value="1"/>
</dbReference>
<accession>A0A562MWH9</accession>
<dbReference type="Pfam" id="PF13426">
    <property type="entry name" value="PAS_9"/>
    <property type="match status" value="1"/>
</dbReference>
<dbReference type="SMART" id="SM00388">
    <property type="entry name" value="HisKA"/>
    <property type="match status" value="1"/>
</dbReference>
<dbReference type="SMART" id="SM00387">
    <property type="entry name" value="HATPase_c"/>
    <property type="match status" value="1"/>
</dbReference>
<dbReference type="PANTHER" id="PTHR43065:SF42">
    <property type="entry name" value="TWO-COMPONENT SENSOR PPRA"/>
    <property type="match status" value="1"/>
</dbReference>
<feature type="domain" description="Histidine kinase" evidence="4">
    <location>
        <begin position="314"/>
        <end position="529"/>
    </location>
</feature>
<evidence type="ECO:0000259" key="4">
    <source>
        <dbReference type="PROSITE" id="PS50109"/>
    </source>
</evidence>
<dbReference type="PRINTS" id="PR00344">
    <property type="entry name" value="BCTRLSENSOR"/>
</dbReference>
<dbReference type="InterPro" id="IPR029016">
    <property type="entry name" value="GAF-like_dom_sf"/>
</dbReference>
<dbReference type="InterPro" id="IPR004358">
    <property type="entry name" value="Sig_transdc_His_kin-like_C"/>
</dbReference>
<dbReference type="RefSeq" id="WP_145722268.1">
    <property type="nucleotide sequence ID" value="NZ_BSPF01000032.1"/>
</dbReference>
<evidence type="ECO:0000313" key="6">
    <source>
        <dbReference type="EMBL" id="TWI24148.1"/>
    </source>
</evidence>
<dbReference type="InterPro" id="IPR035965">
    <property type="entry name" value="PAS-like_dom_sf"/>
</dbReference>
<feature type="domain" description="PAS" evidence="5">
    <location>
        <begin position="166"/>
        <end position="237"/>
    </location>
</feature>
<reference evidence="6 7" key="1">
    <citation type="journal article" date="2015" name="Stand. Genomic Sci.">
        <title>Genomic Encyclopedia of Bacterial and Archaeal Type Strains, Phase III: the genomes of soil and plant-associated and newly described type strains.</title>
        <authorList>
            <person name="Whitman W.B."/>
            <person name="Woyke T."/>
            <person name="Klenk H.P."/>
            <person name="Zhou Y."/>
            <person name="Lilburn T.G."/>
            <person name="Beck B.J."/>
            <person name="De Vos P."/>
            <person name="Vandamme P."/>
            <person name="Eisen J.A."/>
            <person name="Garrity G."/>
            <person name="Hugenholtz P."/>
            <person name="Kyrpides N.C."/>
        </authorList>
    </citation>
    <scope>NUCLEOTIDE SEQUENCE [LARGE SCALE GENOMIC DNA]</scope>
    <source>
        <strain evidence="6 7">CGMCC 1.2546</strain>
    </source>
</reference>
<dbReference type="SUPFAM" id="SSF47384">
    <property type="entry name" value="Homodimeric domain of signal transducing histidine kinase"/>
    <property type="match status" value="1"/>
</dbReference>
<dbReference type="CDD" id="cd00130">
    <property type="entry name" value="PAS"/>
    <property type="match status" value="1"/>
</dbReference>
<name>A0A562MWH9_9HYPH</name>
<evidence type="ECO:0000313" key="7">
    <source>
        <dbReference type="Proteomes" id="UP000317122"/>
    </source>
</evidence>
<dbReference type="PROSITE" id="PS50109">
    <property type="entry name" value="HIS_KIN"/>
    <property type="match status" value="1"/>
</dbReference>
<dbReference type="NCBIfam" id="TIGR00229">
    <property type="entry name" value="sensory_box"/>
    <property type="match status" value="1"/>
</dbReference>
<sequence>MKSDSAEIAIPSDVLRKWQRIADLLANIVHVPSAVVCKLEPPHYTHYRILASSNSEGNPFPVDDTFSMNIGTFCEAVIKSREPLLVIDALEDDQWKLAPEIQVGMVSYLGFPVVWPDGRMFGTICVLDDKANRYSDLYQELLLHCRDVLQADLQTLVRFGNELEDQKAHLSELFARVPEAVVMVDGDFRITRVNPEFTKIFGYTAEEAIGQGIKELIALDDRQEEVEGFLYRMFHTGEAFAVETIRRRKDGKHVPVSLICVPVPSNSGGRVGYVIYRDMTDTKRLEDERRRYHEIQLELAHASRIATLGQLSASIAHEINQPLTGIITNCGTCLRMLTSDPQDLDGVREAVRRTMRDGDRASQVITRLRALFSNKEPAFEPVDLNEAAREVIALSLGEIQNSQVILRTELADDLPCVSADRIQLQQVVLNLLRNALDAMTTVDDRPRDLLIRTEREEGDSVRLSVKDAGVGFDPHTMKKLFEAFYSTKNAGMGVGLAVSRSIIENHHGRLSAALNDGPGATFSFSVPRP</sequence>
<dbReference type="EMBL" id="VLKT01000056">
    <property type="protein sequence ID" value="TWI24148.1"/>
    <property type="molecule type" value="Genomic_DNA"/>
</dbReference>
<dbReference type="PANTHER" id="PTHR43065">
    <property type="entry name" value="SENSOR HISTIDINE KINASE"/>
    <property type="match status" value="1"/>
</dbReference>
<dbReference type="AlphaFoldDB" id="A0A562MWH9"/>
<dbReference type="Pfam" id="PF02518">
    <property type="entry name" value="HATPase_c"/>
    <property type="match status" value="1"/>
</dbReference>
<dbReference type="SMART" id="SM00065">
    <property type="entry name" value="GAF"/>
    <property type="match status" value="1"/>
</dbReference>
<dbReference type="InterPro" id="IPR036890">
    <property type="entry name" value="HATPase_C_sf"/>
</dbReference>
<comment type="catalytic activity">
    <reaction evidence="1">
        <text>ATP + protein L-histidine = ADP + protein N-phospho-L-histidine.</text>
        <dbReference type="EC" id="2.7.13.3"/>
    </reaction>
</comment>
<dbReference type="Gene3D" id="3.30.565.10">
    <property type="entry name" value="Histidine kinase-like ATPase, C-terminal domain"/>
    <property type="match status" value="1"/>
</dbReference>
<gene>
    <name evidence="6" type="ORF">IQ26_06288</name>
</gene>
<dbReference type="SMART" id="SM00091">
    <property type="entry name" value="PAS"/>
    <property type="match status" value="1"/>
</dbReference>
<dbReference type="InterPro" id="IPR003594">
    <property type="entry name" value="HATPase_dom"/>
</dbReference>
<dbReference type="Gene3D" id="3.30.450.20">
    <property type="entry name" value="PAS domain"/>
    <property type="match status" value="1"/>
</dbReference>
<dbReference type="CDD" id="cd00082">
    <property type="entry name" value="HisKA"/>
    <property type="match status" value="1"/>
</dbReference>
<dbReference type="Gene3D" id="3.30.450.40">
    <property type="match status" value="1"/>
</dbReference>
<evidence type="ECO:0000256" key="1">
    <source>
        <dbReference type="ARBA" id="ARBA00000085"/>
    </source>
</evidence>
<keyword evidence="3" id="KW-0597">Phosphoprotein</keyword>
<dbReference type="InterPro" id="IPR003018">
    <property type="entry name" value="GAF"/>
</dbReference>
<organism evidence="6 7">
    <name type="scientific">Mesorhizobium tianshanense</name>
    <dbReference type="NCBI Taxonomy" id="39844"/>
    <lineage>
        <taxon>Bacteria</taxon>
        <taxon>Pseudomonadati</taxon>
        <taxon>Pseudomonadota</taxon>
        <taxon>Alphaproteobacteria</taxon>
        <taxon>Hyphomicrobiales</taxon>
        <taxon>Phyllobacteriaceae</taxon>
        <taxon>Mesorhizobium</taxon>
    </lineage>
</organism>
<dbReference type="Gene3D" id="1.10.287.130">
    <property type="match status" value="1"/>
</dbReference>
<proteinExistence type="predicted"/>
<dbReference type="Pfam" id="PF13185">
    <property type="entry name" value="GAF_2"/>
    <property type="match status" value="1"/>
</dbReference>
<dbReference type="SUPFAM" id="SSF55785">
    <property type="entry name" value="PYP-like sensor domain (PAS domain)"/>
    <property type="match status" value="1"/>
</dbReference>
<dbReference type="PROSITE" id="PS50112">
    <property type="entry name" value="PAS"/>
    <property type="match status" value="1"/>
</dbReference>
<dbReference type="OrthoDB" id="9795133at2"/>
<dbReference type="EC" id="2.7.13.3" evidence="2"/>
<dbReference type="InterPro" id="IPR005467">
    <property type="entry name" value="His_kinase_dom"/>
</dbReference>
<evidence type="ECO:0000259" key="5">
    <source>
        <dbReference type="PROSITE" id="PS50112"/>
    </source>
</evidence>
<dbReference type="Proteomes" id="UP000317122">
    <property type="component" value="Unassembled WGS sequence"/>
</dbReference>
<evidence type="ECO:0000256" key="3">
    <source>
        <dbReference type="ARBA" id="ARBA00022553"/>
    </source>
</evidence>
<dbReference type="InterPro" id="IPR036097">
    <property type="entry name" value="HisK_dim/P_sf"/>
</dbReference>
<dbReference type="InterPro" id="IPR000014">
    <property type="entry name" value="PAS"/>
</dbReference>
<comment type="caution">
    <text evidence="6">The sequence shown here is derived from an EMBL/GenBank/DDBJ whole genome shotgun (WGS) entry which is preliminary data.</text>
</comment>
<dbReference type="GO" id="GO:0000155">
    <property type="term" value="F:phosphorelay sensor kinase activity"/>
    <property type="evidence" value="ECO:0007669"/>
    <property type="project" value="InterPro"/>
</dbReference>
<evidence type="ECO:0000256" key="2">
    <source>
        <dbReference type="ARBA" id="ARBA00012438"/>
    </source>
</evidence>
<keyword evidence="7" id="KW-1185">Reference proteome</keyword>
<dbReference type="InterPro" id="IPR003661">
    <property type="entry name" value="HisK_dim/P_dom"/>
</dbReference>
<dbReference type="Pfam" id="PF00512">
    <property type="entry name" value="HisKA"/>
    <property type="match status" value="1"/>
</dbReference>
<protein>
    <recommendedName>
        <fullName evidence="2">histidine kinase</fullName>
        <ecNumber evidence="2">2.7.13.3</ecNumber>
    </recommendedName>
</protein>
<dbReference type="SUPFAM" id="SSF55781">
    <property type="entry name" value="GAF domain-like"/>
    <property type="match status" value="1"/>
</dbReference>